<evidence type="ECO:0000313" key="2">
    <source>
        <dbReference type="Proteomes" id="UP000317178"/>
    </source>
</evidence>
<organism evidence="1 2">
    <name type="scientific">Polystyrenella longa</name>
    <dbReference type="NCBI Taxonomy" id="2528007"/>
    <lineage>
        <taxon>Bacteria</taxon>
        <taxon>Pseudomonadati</taxon>
        <taxon>Planctomycetota</taxon>
        <taxon>Planctomycetia</taxon>
        <taxon>Planctomycetales</taxon>
        <taxon>Planctomycetaceae</taxon>
        <taxon>Polystyrenella</taxon>
    </lineage>
</organism>
<keyword evidence="2" id="KW-1185">Reference proteome</keyword>
<protein>
    <submittedName>
        <fullName evidence="1">3-deoxy-D-manno-octulosonic-acid kinase</fullName>
    </submittedName>
</protein>
<accession>A0A518CS12</accession>
<dbReference type="InterPro" id="IPR008271">
    <property type="entry name" value="Ser/Thr_kinase_AS"/>
</dbReference>
<dbReference type="InterPro" id="IPR011009">
    <property type="entry name" value="Kinase-like_dom_sf"/>
</dbReference>
<keyword evidence="1" id="KW-0808">Transferase</keyword>
<dbReference type="PROSITE" id="PS00108">
    <property type="entry name" value="PROTEIN_KINASE_ST"/>
    <property type="match status" value="1"/>
</dbReference>
<dbReference type="Gene3D" id="1.10.510.10">
    <property type="entry name" value="Transferase(Phosphotransferase) domain 1"/>
    <property type="match status" value="1"/>
</dbReference>
<name>A0A518CS12_9PLAN</name>
<proteinExistence type="predicted"/>
<dbReference type="Pfam" id="PF06293">
    <property type="entry name" value="Kdo"/>
    <property type="match status" value="1"/>
</dbReference>
<dbReference type="Proteomes" id="UP000317178">
    <property type="component" value="Chromosome"/>
</dbReference>
<dbReference type="SUPFAM" id="SSF56112">
    <property type="entry name" value="Protein kinase-like (PK-like)"/>
    <property type="match status" value="1"/>
</dbReference>
<reference evidence="1 2" key="1">
    <citation type="submission" date="2019-02" db="EMBL/GenBank/DDBJ databases">
        <title>Deep-cultivation of Planctomycetes and their phenomic and genomic characterization uncovers novel biology.</title>
        <authorList>
            <person name="Wiegand S."/>
            <person name="Jogler M."/>
            <person name="Boedeker C."/>
            <person name="Pinto D."/>
            <person name="Vollmers J."/>
            <person name="Rivas-Marin E."/>
            <person name="Kohn T."/>
            <person name="Peeters S.H."/>
            <person name="Heuer A."/>
            <person name="Rast P."/>
            <person name="Oberbeckmann S."/>
            <person name="Bunk B."/>
            <person name="Jeske O."/>
            <person name="Meyerdierks A."/>
            <person name="Storesund J.E."/>
            <person name="Kallscheuer N."/>
            <person name="Luecker S."/>
            <person name="Lage O.M."/>
            <person name="Pohl T."/>
            <person name="Merkel B.J."/>
            <person name="Hornburger P."/>
            <person name="Mueller R.-W."/>
            <person name="Bruemmer F."/>
            <person name="Labrenz M."/>
            <person name="Spormann A.M."/>
            <person name="Op den Camp H."/>
            <person name="Overmann J."/>
            <person name="Amann R."/>
            <person name="Jetten M.S.M."/>
            <person name="Mascher T."/>
            <person name="Medema M.H."/>
            <person name="Devos D.P."/>
            <person name="Kaster A.-K."/>
            <person name="Ovreas L."/>
            <person name="Rohde M."/>
            <person name="Galperin M.Y."/>
            <person name="Jogler C."/>
        </authorList>
    </citation>
    <scope>NUCLEOTIDE SEQUENCE [LARGE SCALE GENOMIC DNA]</scope>
    <source>
        <strain evidence="1 2">Pla110</strain>
    </source>
</reference>
<gene>
    <name evidence="1" type="ORF">Pla110_37520</name>
</gene>
<dbReference type="AlphaFoldDB" id="A0A518CS12"/>
<dbReference type="GO" id="GO:0004672">
    <property type="term" value="F:protein kinase activity"/>
    <property type="evidence" value="ECO:0007669"/>
    <property type="project" value="InterPro"/>
</dbReference>
<dbReference type="OrthoDB" id="207624at2"/>
<dbReference type="EMBL" id="CP036281">
    <property type="protein sequence ID" value="QDU82000.1"/>
    <property type="molecule type" value="Genomic_DNA"/>
</dbReference>
<dbReference type="RefSeq" id="WP_144997816.1">
    <property type="nucleotide sequence ID" value="NZ_CP036281.1"/>
</dbReference>
<evidence type="ECO:0000313" key="1">
    <source>
        <dbReference type="EMBL" id="QDU82000.1"/>
    </source>
</evidence>
<dbReference type="KEGG" id="plon:Pla110_37520"/>
<sequence length="293" mass="33784">MASNCPRTELKMTSNLPHVQILGRRTGWASSRVSASALHELLHDPEVLFKRSEAKVFKQSLSALLVVLPVNLGETVTICGYKKVFRKNWLKRCTSLVRLQDRSRHSFELGHQFLDAGIPTPEPLWVIPPARWSWNDPAYLGFEWLPDCRDLNVQLASLTLEIVQTDPHVRKQVWSVTRELATVLGRMHKAGFCHRDLKFSNLLIDGVAEKPRVFIIDLDGATASTGNVDRWLWNLSRVARDALQTRLISRSTRCRFLRAYLTANPELSLTWKDVWRRLTVMVDKRNRRRRKAN</sequence>
<keyword evidence="1" id="KW-0418">Kinase</keyword>